<dbReference type="Gene3D" id="1.20.120.520">
    <property type="entry name" value="nmb1532 protein domain like"/>
    <property type="match status" value="1"/>
</dbReference>
<evidence type="ECO:0000259" key="2">
    <source>
        <dbReference type="Pfam" id="PF01814"/>
    </source>
</evidence>
<accession>E1Z2M4</accession>
<dbReference type="GeneID" id="17359124"/>
<dbReference type="AlphaFoldDB" id="E1Z2M4"/>
<dbReference type="InParanoid" id="E1Z2M4"/>
<reference evidence="3 4" key="1">
    <citation type="journal article" date="2010" name="Plant Cell">
        <title>The Chlorella variabilis NC64A genome reveals adaptation to photosymbiosis, coevolution with viruses, and cryptic sex.</title>
        <authorList>
            <person name="Blanc G."/>
            <person name="Duncan G."/>
            <person name="Agarkova I."/>
            <person name="Borodovsky M."/>
            <person name="Gurnon J."/>
            <person name="Kuo A."/>
            <person name="Lindquist E."/>
            <person name="Lucas S."/>
            <person name="Pangilinan J."/>
            <person name="Polle J."/>
            <person name="Salamov A."/>
            <person name="Terry A."/>
            <person name="Yamada T."/>
            <person name="Dunigan D.D."/>
            <person name="Grigoriev I.V."/>
            <person name="Claverie J.M."/>
            <person name="Van Etten J.L."/>
        </authorList>
    </citation>
    <scope>NUCLEOTIDE SEQUENCE [LARGE SCALE GENOMIC DNA]</scope>
    <source>
        <strain evidence="3 4">NC64A</strain>
    </source>
</reference>
<evidence type="ECO:0000256" key="1">
    <source>
        <dbReference type="SAM" id="MobiDB-lite"/>
    </source>
</evidence>
<dbReference type="RefSeq" id="XP_005851789.1">
    <property type="nucleotide sequence ID" value="XM_005851727.1"/>
</dbReference>
<feature type="compositionally biased region" description="Low complexity" evidence="1">
    <location>
        <begin position="222"/>
        <end position="238"/>
    </location>
</feature>
<dbReference type="Proteomes" id="UP000008141">
    <property type="component" value="Unassembled WGS sequence"/>
</dbReference>
<organism evidence="4">
    <name type="scientific">Chlorella variabilis</name>
    <name type="common">Green alga</name>
    <dbReference type="NCBI Taxonomy" id="554065"/>
    <lineage>
        <taxon>Eukaryota</taxon>
        <taxon>Viridiplantae</taxon>
        <taxon>Chlorophyta</taxon>
        <taxon>core chlorophytes</taxon>
        <taxon>Trebouxiophyceae</taxon>
        <taxon>Chlorellales</taxon>
        <taxon>Chlorellaceae</taxon>
        <taxon>Chlorella clade</taxon>
        <taxon>Chlorella</taxon>
    </lineage>
</organism>
<dbReference type="KEGG" id="cvr:CHLNCDRAFT_133220"/>
<proteinExistence type="predicted"/>
<dbReference type="InterPro" id="IPR012312">
    <property type="entry name" value="Hemerythrin-like"/>
</dbReference>
<dbReference type="OrthoDB" id="9983919at2759"/>
<dbReference type="Pfam" id="PF01814">
    <property type="entry name" value="Hemerythrin"/>
    <property type="match status" value="1"/>
</dbReference>
<keyword evidence="4" id="KW-1185">Reference proteome</keyword>
<protein>
    <recommendedName>
        <fullName evidence="2">Hemerythrin-like domain-containing protein</fullName>
    </recommendedName>
</protein>
<name>E1Z2M4_CHLVA</name>
<dbReference type="PANTHER" id="PTHR35585:SF1">
    <property type="entry name" value="HHE DOMAIN PROTEIN (AFU_ORTHOLOGUE AFUA_4G00730)"/>
    <property type="match status" value="1"/>
</dbReference>
<sequence>MAAPDQTAELPTSDAGGTGSPAFAEPSIIDLVLCDHRNISTLFALFEVAAARKQEPHAGHVMQQHASALFQEIRLHSQAELDVLYPALEADAAGSTDNAVLALTCRDANQQVEADLLAVLASAGCALGGPAAASGAAGAGPGPDQLEAAVQRLQAHLSAHMVEEERMVLPRLAAALSPEDLIIMGKNFAAAKLAVSFLPEPSAAAGGVGSGKGVADKGRPVAAARTDTADASDQAMVE</sequence>
<dbReference type="PANTHER" id="PTHR35585">
    <property type="entry name" value="HHE DOMAIN PROTEIN (AFU_ORTHOLOGUE AFUA_4G00730)"/>
    <property type="match status" value="1"/>
</dbReference>
<feature type="domain" description="Hemerythrin-like" evidence="2">
    <location>
        <begin position="28"/>
        <end position="96"/>
    </location>
</feature>
<evidence type="ECO:0000313" key="4">
    <source>
        <dbReference type="Proteomes" id="UP000008141"/>
    </source>
</evidence>
<gene>
    <name evidence="3" type="ORF">CHLNCDRAFT_133220</name>
</gene>
<dbReference type="EMBL" id="GL433835">
    <property type="protein sequence ID" value="EFN59687.1"/>
    <property type="molecule type" value="Genomic_DNA"/>
</dbReference>
<feature type="region of interest" description="Disordered" evidence="1">
    <location>
        <begin position="204"/>
        <end position="238"/>
    </location>
</feature>
<evidence type="ECO:0000313" key="3">
    <source>
        <dbReference type="EMBL" id="EFN59687.1"/>
    </source>
</evidence>